<dbReference type="Proteomes" id="UP000596123">
    <property type="component" value="Segment"/>
</dbReference>
<proteinExistence type="predicted"/>
<reference evidence="1 2" key="1">
    <citation type="submission" date="2020-12" db="EMBL/GenBank/DDBJ databases">
        <title>Complete genome sequence of Erwinia phage pEa_SNUABM_5.</title>
        <authorList>
            <person name="Kim S.G."/>
            <person name="Lee S.B."/>
            <person name="Kwon J."/>
            <person name="Park S.C."/>
        </authorList>
    </citation>
    <scope>NUCLEOTIDE SEQUENCE [LARGE SCALE GENOMIC DNA]</scope>
</reference>
<evidence type="ECO:0000313" key="2">
    <source>
        <dbReference type="Proteomes" id="UP000596123"/>
    </source>
</evidence>
<accession>A0A7T8EPC5</accession>
<gene>
    <name evidence="1" type="ORF">pEaSNUABM5_00059</name>
</gene>
<dbReference type="EMBL" id="MW366843">
    <property type="protein sequence ID" value="QQO90201.1"/>
    <property type="molecule type" value="Genomic_DNA"/>
</dbReference>
<evidence type="ECO:0000313" key="1">
    <source>
        <dbReference type="EMBL" id="QQO90201.1"/>
    </source>
</evidence>
<name>A0A7T8EPC5_9CAUD</name>
<protein>
    <submittedName>
        <fullName evidence="1">Uncharacterized protein</fullName>
    </submittedName>
</protein>
<keyword evidence="2" id="KW-1185">Reference proteome</keyword>
<organism evidence="1 2">
    <name type="scientific">Erwinia phage pEa_SNUABM_5</name>
    <dbReference type="NCBI Taxonomy" id="2797313"/>
    <lineage>
        <taxon>Viruses</taxon>
        <taxon>Duplodnaviria</taxon>
        <taxon>Heunggongvirae</taxon>
        <taxon>Uroviricota</taxon>
        <taxon>Caudoviricetes</taxon>
        <taxon>Rivsvirus</taxon>
        <taxon>Rivsvirus SNUABM5</taxon>
    </lineage>
</organism>
<sequence length="58" mass="6605">MTIVDVVDKRPRDPFFFGPKGFVVEDAHPIDFVQMPGRLSLFESGYKLTPKGKVRPIK</sequence>